<dbReference type="STRING" id="284577.SAMN05216571_10468"/>
<name>A0A1G7R690_9GAMM</name>
<dbReference type="PANTHER" id="PTHR40547:SF1">
    <property type="entry name" value="SLL0298 PROTEIN"/>
    <property type="match status" value="1"/>
</dbReference>
<dbReference type="PANTHER" id="PTHR40547">
    <property type="entry name" value="SLL0298 PROTEIN"/>
    <property type="match status" value="1"/>
</dbReference>
<dbReference type="OrthoDB" id="9786029at2"/>
<evidence type="ECO:0000313" key="3">
    <source>
        <dbReference type="EMBL" id="SDG06227.1"/>
    </source>
</evidence>
<feature type="transmembrane region" description="Helical" evidence="1">
    <location>
        <begin position="42"/>
        <end position="63"/>
    </location>
</feature>
<evidence type="ECO:0000256" key="1">
    <source>
        <dbReference type="SAM" id="Phobius"/>
    </source>
</evidence>
<accession>A0A1G7R690</accession>
<dbReference type="Proteomes" id="UP000198641">
    <property type="component" value="Unassembled WGS sequence"/>
</dbReference>
<feature type="transmembrane region" description="Helical" evidence="1">
    <location>
        <begin position="75"/>
        <end position="95"/>
    </location>
</feature>
<dbReference type="AlphaFoldDB" id="A0A1G7R690"/>
<keyword evidence="1" id="KW-0472">Membrane</keyword>
<feature type="transmembrane region" description="Helical" evidence="1">
    <location>
        <begin position="128"/>
        <end position="155"/>
    </location>
</feature>
<dbReference type="Pfam" id="PF09835">
    <property type="entry name" value="DUF2062"/>
    <property type="match status" value="1"/>
</dbReference>
<evidence type="ECO:0000259" key="2">
    <source>
        <dbReference type="Pfam" id="PF09835"/>
    </source>
</evidence>
<organism evidence="3 4">
    <name type="scientific">Onishia taeanensis</name>
    <dbReference type="NCBI Taxonomy" id="284577"/>
    <lineage>
        <taxon>Bacteria</taxon>
        <taxon>Pseudomonadati</taxon>
        <taxon>Pseudomonadota</taxon>
        <taxon>Gammaproteobacteria</taxon>
        <taxon>Oceanospirillales</taxon>
        <taxon>Halomonadaceae</taxon>
        <taxon>Onishia</taxon>
    </lineage>
</organism>
<dbReference type="InterPro" id="IPR018639">
    <property type="entry name" value="DUF2062"/>
</dbReference>
<protein>
    <recommendedName>
        <fullName evidence="2">DUF2062 domain-containing protein</fullName>
    </recommendedName>
</protein>
<dbReference type="RefSeq" id="WP_092524591.1">
    <property type="nucleotide sequence ID" value="NZ_FNCI01000004.1"/>
</dbReference>
<proteinExistence type="predicted"/>
<keyword evidence="1" id="KW-0812">Transmembrane</keyword>
<sequence length="185" mass="20778">MPRRFLQRYMPHPDTLKGNRSLRFMRHLIGDASLWMLSRRSVANAFMVGVFCALLPIPFQMVLAAGGACLLRCNLPLSIGLVWITNPLTMPIIFYGNYRLGAWLLDTPPRAAPDTLSTQWIAERLVDILPALALGSLVAAVVAGLAANVAIRLIWRWHVSRSWRRRRKQRRLRAALAAKGRNGEG</sequence>
<evidence type="ECO:0000313" key="4">
    <source>
        <dbReference type="Proteomes" id="UP000198641"/>
    </source>
</evidence>
<feature type="domain" description="DUF2062" evidence="2">
    <location>
        <begin position="22"/>
        <end position="164"/>
    </location>
</feature>
<dbReference type="EMBL" id="FNCI01000004">
    <property type="protein sequence ID" value="SDG06227.1"/>
    <property type="molecule type" value="Genomic_DNA"/>
</dbReference>
<reference evidence="3 4" key="1">
    <citation type="submission" date="2016-10" db="EMBL/GenBank/DDBJ databases">
        <authorList>
            <person name="de Groot N.N."/>
        </authorList>
    </citation>
    <scope>NUCLEOTIDE SEQUENCE [LARGE SCALE GENOMIC DNA]</scope>
    <source>
        <strain evidence="3 4">BH539</strain>
    </source>
</reference>
<keyword evidence="4" id="KW-1185">Reference proteome</keyword>
<gene>
    <name evidence="3" type="ORF">SAMN05216571_10468</name>
</gene>
<keyword evidence="1" id="KW-1133">Transmembrane helix</keyword>